<keyword evidence="3" id="KW-1185">Reference proteome</keyword>
<dbReference type="RefSeq" id="WP_270081697.1">
    <property type="nucleotide sequence ID" value="NZ_CP115300.1"/>
</dbReference>
<gene>
    <name evidence="2" type="ORF">O1G22_14215</name>
</gene>
<organism evidence="2 3">
    <name type="scientific">Streptomyces camelliae</name>
    <dbReference type="NCBI Taxonomy" id="3004093"/>
    <lineage>
        <taxon>Bacteria</taxon>
        <taxon>Bacillati</taxon>
        <taxon>Actinomycetota</taxon>
        <taxon>Actinomycetes</taxon>
        <taxon>Kitasatosporales</taxon>
        <taxon>Streptomycetaceae</taxon>
        <taxon>Streptomyces</taxon>
    </lineage>
</organism>
<reference evidence="2 3" key="1">
    <citation type="submission" date="2022-12" db="EMBL/GenBank/DDBJ databases">
        <authorList>
            <person name="Mo P."/>
        </authorList>
    </citation>
    <scope>NUCLEOTIDE SEQUENCE [LARGE SCALE GENOMIC DNA]</scope>
    <source>
        <strain evidence="2 3">HUAS 2-6</strain>
    </source>
</reference>
<accession>A0ABY7P2H7</accession>
<protein>
    <recommendedName>
        <fullName evidence="4">FXSXX-COOH protein</fullName>
    </recommendedName>
</protein>
<name>A0ABY7P2H7_9ACTN</name>
<dbReference type="EMBL" id="CP115300">
    <property type="protein sequence ID" value="WBO63902.1"/>
    <property type="molecule type" value="Genomic_DNA"/>
</dbReference>
<proteinExistence type="predicted"/>
<feature type="region of interest" description="Disordered" evidence="1">
    <location>
        <begin position="61"/>
        <end position="94"/>
    </location>
</feature>
<evidence type="ECO:0000256" key="1">
    <source>
        <dbReference type="SAM" id="MobiDB-lite"/>
    </source>
</evidence>
<dbReference type="Proteomes" id="UP001212326">
    <property type="component" value="Chromosome"/>
</dbReference>
<evidence type="ECO:0008006" key="4">
    <source>
        <dbReference type="Google" id="ProtNLM"/>
    </source>
</evidence>
<evidence type="ECO:0000313" key="2">
    <source>
        <dbReference type="EMBL" id="WBO63902.1"/>
    </source>
</evidence>
<evidence type="ECO:0000313" key="3">
    <source>
        <dbReference type="Proteomes" id="UP001212326"/>
    </source>
</evidence>
<sequence>MAEQRKGAAGPGEDRGLTALLSGLTDVDLRTLRAMDDPGLMAVVGDVLYRAREFGEVWYAGEDPRPPADLAPLPDEGTFPAVLGALAPGEDTRG</sequence>